<dbReference type="InterPro" id="IPR007059">
    <property type="entry name" value="DmsC"/>
</dbReference>
<dbReference type="GO" id="GO:0005886">
    <property type="term" value="C:plasma membrane"/>
    <property type="evidence" value="ECO:0007669"/>
    <property type="project" value="TreeGrafter"/>
</dbReference>
<feature type="transmembrane region" description="Helical" evidence="1">
    <location>
        <begin position="42"/>
        <end position="61"/>
    </location>
</feature>
<dbReference type="GO" id="GO:0009389">
    <property type="term" value="F:dimethyl sulfoxide reductase activity"/>
    <property type="evidence" value="ECO:0007669"/>
    <property type="project" value="TreeGrafter"/>
</dbReference>
<feature type="transmembrane region" description="Helical" evidence="1">
    <location>
        <begin position="82"/>
        <end position="102"/>
    </location>
</feature>
<evidence type="ECO:0000256" key="1">
    <source>
        <dbReference type="SAM" id="Phobius"/>
    </source>
</evidence>
<feature type="transmembrane region" description="Helical" evidence="1">
    <location>
        <begin position="140"/>
        <end position="160"/>
    </location>
</feature>
<keyword evidence="1" id="KW-1133">Transmembrane helix</keyword>
<evidence type="ECO:0000313" key="3">
    <source>
        <dbReference type="Proteomes" id="UP000428328"/>
    </source>
</evidence>
<accession>A0A6I6JHF5</accession>
<feature type="transmembrane region" description="Helical" evidence="1">
    <location>
        <begin position="166"/>
        <end position="190"/>
    </location>
</feature>
<dbReference type="PANTHER" id="PTHR38095">
    <property type="entry name" value="ANAEROBIC DIMETHYL SULFOXIDE REDUCTASE CHAIN YNFH"/>
    <property type="match status" value="1"/>
</dbReference>
<dbReference type="RefSeq" id="WP_158947781.1">
    <property type="nucleotide sequence ID" value="NZ_CP046400.1"/>
</dbReference>
<protein>
    <submittedName>
        <fullName evidence="2">Molybdopterin-containing oxidoreductase membrane anchor subunit</fullName>
    </submittedName>
</protein>
<organism evidence="2 3">
    <name type="scientific">Pseudodesulfovibrio cashew</name>
    <dbReference type="NCBI Taxonomy" id="2678688"/>
    <lineage>
        <taxon>Bacteria</taxon>
        <taxon>Pseudomonadati</taxon>
        <taxon>Thermodesulfobacteriota</taxon>
        <taxon>Desulfovibrionia</taxon>
        <taxon>Desulfovibrionales</taxon>
        <taxon>Desulfovibrionaceae</taxon>
    </lineage>
</organism>
<dbReference type="Proteomes" id="UP000428328">
    <property type="component" value="Chromosome"/>
</dbReference>
<name>A0A6I6JHF5_9BACT</name>
<evidence type="ECO:0000313" key="2">
    <source>
        <dbReference type="EMBL" id="QGY40460.1"/>
    </source>
</evidence>
<feature type="transmembrane region" description="Helical" evidence="1">
    <location>
        <begin position="108"/>
        <end position="128"/>
    </location>
</feature>
<feature type="transmembrane region" description="Helical" evidence="1">
    <location>
        <begin position="202"/>
        <end position="223"/>
    </location>
</feature>
<proteinExistence type="predicted"/>
<keyword evidence="3" id="KW-1185">Reference proteome</keyword>
<reference evidence="2 3" key="1">
    <citation type="submission" date="2019-11" db="EMBL/GenBank/DDBJ databases">
        <authorList>
            <person name="Zheng R.K."/>
            <person name="Sun C.M."/>
        </authorList>
    </citation>
    <scope>NUCLEOTIDE SEQUENCE [LARGE SCALE GENOMIC DNA]</scope>
    <source>
        <strain evidence="2 3">SRB007</strain>
    </source>
</reference>
<dbReference type="KEGG" id="psel:GM415_10085"/>
<dbReference type="GO" id="GO:0009390">
    <property type="term" value="C:dimethyl sulfoxide reductase complex"/>
    <property type="evidence" value="ECO:0007669"/>
    <property type="project" value="TreeGrafter"/>
</dbReference>
<dbReference type="AlphaFoldDB" id="A0A6I6JHF5"/>
<gene>
    <name evidence="2" type="ORF">GM415_10085</name>
</gene>
<dbReference type="Pfam" id="PF04976">
    <property type="entry name" value="DmsC"/>
    <property type="match status" value="1"/>
</dbReference>
<keyword evidence="1" id="KW-0472">Membrane</keyword>
<dbReference type="PANTHER" id="PTHR38095:SF2">
    <property type="entry name" value="ANAEROBIC DIMETHYL SULFOXIDE REDUCTASE CHAIN C"/>
    <property type="match status" value="1"/>
</dbReference>
<sequence>MQSMEFPLVVFTVLSQAAIGLTMMRAVRTVSGTPDTDARKEWLMIAGLMALGLLGSLFHLGHPTGAPRALVHLGTAWLSREVLFAGLFMGVAAIAVLSAGVAAKSAPAWIGAALGLGLISSAGMTYAPPALPALNNALPAAFFLTSAVILGAGFGGWFASPERQPLMARIFTSALVVGLVLYLIAPCVWASGGTVMRMTGEAWFASGFYWAHIGILAACLAVIWKTKSIPVWLPFLALAGELIGRAGFFADTLHTAINMGGLY</sequence>
<dbReference type="GO" id="GO:0019645">
    <property type="term" value="P:anaerobic electron transport chain"/>
    <property type="evidence" value="ECO:0007669"/>
    <property type="project" value="InterPro"/>
</dbReference>
<dbReference type="EMBL" id="CP046400">
    <property type="protein sequence ID" value="QGY40460.1"/>
    <property type="molecule type" value="Genomic_DNA"/>
</dbReference>
<feature type="transmembrane region" description="Helical" evidence="1">
    <location>
        <begin position="229"/>
        <end position="250"/>
    </location>
</feature>
<keyword evidence="1" id="KW-0812">Transmembrane</keyword>